<keyword evidence="15" id="KW-1185">Reference proteome</keyword>
<dbReference type="PROSITE" id="PS01288">
    <property type="entry name" value="UPF0027"/>
    <property type="match status" value="1"/>
</dbReference>
<dbReference type="PANTHER" id="PTHR11118">
    <property type="entry name" value="RNA-SPLICING LIGASE RTCB HOMOLOG"/>
    <property type="match status" value="1"/>
</dbReference>
<proteinExistence type="inferred from homology"/>
<dbReference type="GO" id="GO:0003972">
    <property type="term" value="F:RNA ligase (ATP) activity"/>
    <property type="evidence" value="ECO:0007669"/>
    <property type="project" value="TreeGrafter"/>
</dbReference>
<evidence type="ECO:0000256" key="7">
    <source>
        <dbReference type="ARBA" id="ARBA00023211"/>
    </source>
</evidence>
<reference evidence="14 15" key="1">
    <citation type="submission" date="2006-10" db="EMBL/GenBank/DDBJ databases">
        <title>Complete sequence of Syntrophobacter fumaroxidans MPOB.</title>
        <authorList>
            <consortium name="US DOE Joint Genome Institute"/>
            <person name="Copeland A."/>
            <person name="Lucas S."/>
            <person name="Lapidus A."/>
            <person name="Barry K."/>
            <person name="Detter J.C."/>
            <person name="Glavina del Rio T."/>
            <person name="Hammon N."/>
            <person name="Israni S."/>
            <person name="Pitluck S."/>
            <person name="Goltsman E.G."/>
            <person name="Martinez M."/>
            <person name="Schmutz J."/>
            <person name="Larimer F."/>
            <person name="Land M."/>
            <person name="Hauser L."/>
            <person name="Kyrpides N."/>
            <person name="Kim E."/>
            <person name="Boone D.R."/>
            <person name="Brockman F."/>
            <person name="Culley D."/>
            <person name="Ferry J."/>
            <person name="Gunsalus R."/>
            <person name="McInerney M.J."/>
            <person name="Morrison M."/>
            <person name="Plugge C."/>
            <person name="Rohlin L."/>
            <person name="Scholten J."/>
            <person name="Sieber J."/>
            <person name="Stams A.J.M."/>
            <person name="Worm P."/>
            <person name="Henstra A.M."/>
            <person name="Richardson P."/>
        </authorList>
    </citation>
    <scope>NUCLEOTIDE SEQUENCE [LARGE SCALE GENOMIC DNA]</scope>
    <source>
        <strain evidence="15">DSM 10017 / MPOB</strain>
    </source>
</reference>
<evidence type="ECO:0000256" key="13">
    <source>
        <dbReference type="RuleBase" id="RU371113"/>
    </source>
</evidence>
<dbReference type="KEGG" id="sfu:Sfum_2726"/>
<evidence type="ECO:0000256" key="2">
    <source>
        <dbReference type="ARBA" id="ARBA00022598"/>
    </source>
</evidence>
<dbReference type="GO" id="GO:0005525">
    <property type="term" value="F:GTP binding"/>
    <property type="evidence" value="ECO:0007669"/>
    <property type="project" value="UniProtKB-KW"/>
</dbReference>
<dbReference type="PANTHER" id="PTHR11118:SF1">
    <property type="entry name" value="RNA-SPLICING LIGASE RTCB HOMOLOG"/>
    <property type="match status" value="1"/>
</dbReference>
<keyword evidence="6 11" id="KW-0342">GTP-binding</keyword>
<evidence type="ECO:0000313" key="15">
    <source>
        <dbReference type="Proteomes" id="UP000001784"/>
    </source>
</evidence>
<feature type="binding site" evidence="12">
    <location>
        <position position="342"/>
    </location>
    <ligand>
        <name>Mn(2+)</name>
        <dbReference type="ChEBI" id="CHEBI:29035"/>
        <label>2</label>
    </ligand>
</feature>
<evidence type="ECO:0000313" key="14">
    <source>
        <dbReference type="EMBL" id="ABK18404.1"/>
    </source>
</evidence>
<feature type="binding site" evidence="11">
    <location>
        <begin position="416"/>
        <end position="419"/>
    </location>
    <ligand>
        <name>GMP</name>
        <dbReference type="ChEBI" id="CHEBI:58115"/>
    </ligand>
</feature>
<dbReference type="FunFam" id="3.90.1860.10:FF:000001">
    <property type="entry name" value="tRNA-splicing ligase RtcB homolog"/>
    <property type="match status" value="1"/>
</dbReference>
<organism evidence="14 15">
    <name type="scientific">Syntrophobacter fumaroxidans (strain DSM 10017 / MPOB)</name>
    <dbReference type="NCBI Taxonomy" id="335543"/>
    <lineage>
        <taxon>Bacteria</taxon>
        <taxon>Pseudomonadati</taxon>
        <taxon>Thermodesulfobacteriota</taxon>
        <taxon>Syntrophobacteria</taxon>
        <taxon>Syntrophobacterales</taxon>
        <taxon>Syntrophobacteraceae</taxon>
        <taxon>Syntrophobacter</taxon>
    </lineage>
</organism>
<feature type="binding site" evidence="11">
    <location>
        <position position="398"/>
    </location>
    <ligand>
        <name>GMP</name>
        <dbReference type="ChEBI" id="CHEBI:58115"/>
    </ligand>
</feature>
<feature type="binding site" evidence="12">
    <location>
        <position position="247"/>
    </location>
    <ligand>
        <name>Mn(2+)</name>
        <dbReference type="ChEBI" id="CHEBI:29035"/>
        <label>2</label>
    </ligand>
</feature>
<sequence length="493" mass="54338">MNEREVIRVASVRDFKKVSDTVWEIPSSYKDGMRVPARIYATERLIREMDDGVIDQVTNVATLPGIVGHAFCMPDGHWGYGFPIGGVAAMDARSGVISPGGIGFDVNCGMRLVLTNLSFGEVRERLRDLVDRLFERVPAGVGSTGLLKISQDEFRRVVEEGARWCVRNGYGWDEDLERTEEFGCISGADASKISNKAVERGYKQIGTLGSGNHYLEIQVVKPENIFDPQLARAFGITLPEQVAVMFHCGSRGFGHQVATDYLQLFLKVMEKKYGIRILDRELACAPFNSPEGRDYFAAMKCAVNMSFANRQVILHRVREVFSDVFGRDPAEMGLHQVYDVAHNTAKLEEHILDGQPRQLLVHRKGATRAFGPGAHALPPVYRNTGQPVIVGGSMETGSYLLAGVETGSQTFFSTAHGSGRTMSRKQAKRMFQGKQLQRDMEGRGIYVRTVSFSGLAEEAGPAYKDIDEVVGATELAGISRRVARLIPVGNVKG</sequence>
<evidence type="ECO:0000256" key="8">
    <source>
        <dbReference type="ARBA" id="ARBA00047746"/>
    </source>
</evidence>
<evidence type="ECO:0000256" key="12">
    <source>
        <dbReference type="PIRSR" id="PIRSR601233-3"/>
    </source>
</evidence>
<keyword evidence="7 12" id="KW-0464">Manganese</keyword>
<dbReference type="OrthoDB" id="9802323at2"/>
<dbReference type="Pfam" id="PF01139">
    <property type="entry name" value="RtcB"/>
    <property type="match status" value="1"/>
</dbReference>
<comment type="catalytic activity">
    <reaction evidence="9">
        <text>a 3'-end 2',3'-cyclophospho-ribonucleotide-RNA + a 5'-end dephospho-ribonucleoside-RNA + GTP + H2O = a ribonucleotidyl-ribonucleotide-RNA + GMP + diphosphate + H(+)</text>
        <dbReference type="Rhea" id="RHEA:68080"/>
        <dbReference type="Rhea" id="RHEA-COMP:10464"/>
        <dbReference type="Rhea" id="RHEA-COMP:13936"/>
        <dbReference type="Rhea" id="RHEA-COMP:17355"/>
        <dbReference type="ChEBI" id="CHEBI:15377"/>
        <dbReference type="ChEBI" id="CHEBI:15378"/>
        <dbReference type="ChEBI" id="CHEBI:33019"/>
        <dbReference type="ChEBI" id="CHEBI:37565"/>
        <dbReference type="ChEBI" id="CHEBI:58115"/>
        <dbReference type="ChEBI" id="CHEBI:83064"/>
        <dbReference type="ChEBI" id="CHEBI:138284"/>
        <dbReference type="ChEBI" id="CHEBI:173118"/>
        <dbReference type="EC" id="6.5.1.8"/>
    </reaction>
</comment>
<evidence type="ECO:0000256" key="3">
    <source>
        <dbReference type="ARBA" id="ARBA00022723"/>
    </source>
</evidence>
<keyword evidence="2 13" id="KW-0436">Ligase</keyword>
<keyword evidence="4 11" id="KW-0547">Nucleotide-binding</keyword>
<feature type="binding site" evidence="12">
    <location>
        <position position="105"/>
    </location>
    <ligand>
        <name>Mn(2+)</name>
        <dbReference type="ChEBI" id="CHEBI:29035"/>
        <label>1</label>
    </ligand>
</feature>
<evidence type="ECO:0000256" key="9">
    <source>
        <dbReference type="ARBA" id="ARBA00049514"/>
    </source>
</evidence>
<feature type="binding site" evidence="11">
    <location>
        <position position="492"/>
    </location>
    <ligand>
        <name>GMP</name>
        <dbReference type="ChEBI" id="CHEBI:58115"/>
    </ligand>
</feature>
<keyword evidence="3 12" id="KW-0479">Metal-binding</keyword>
<dbReference type="SUPFAM" id="SSF103365">
    <property type="entry name" value="Hypothetical protein PH1602"/>
    <property type="match status" value="1"/>
</dbReference>
<dbReference type="InterPro" id="IPR001233">
    <property type="entry name" value="RtcB"/>
</dbReference>
<evidence type="ECO:0000256" key="6">
    <source>
        <dbReference type="ARBA" id="ARBA00023134"/>
    </source>
</evidence>
<dbReference type="EC" id="6.5.1.-" evidence="13"/>
<dbReference type="Proteomes" id="UP000001784">
    <property type="component" value="Chromosome"/>
</dbReference>
<protein>
    <recommendedName>
        <fullName evidence="13">tRNA-splicing ligase RtcB</fullName>
        <ecNumber evidence="13">6.5.1.-</ecNumber>
    </recommendedName>
</protein>
<dbReference type="AlphaFoldDB" id="A0LLV2"/>
<feature type="binding site" evidence="11">
    <location>
        <begin position="391"/>
        <end position="394"/>
    </location>
    <ligand>
        <name>GMP</name>
        <dbReference type="ChEBI" id="CHEBI:58115"/>
    </ligand>
</feature>
<dbReference type="Gene3D" id="3.90.1860.10">
    <property type="entry name" value="tRNA-splicing ligase RtcB"/>
    <property type="match status" value="1"/>
</dbReference>
<name>A0LLV2_SYNFM</name>
<feature type="binding site" evidence="11">
    <location>
        <begin position="342"/>
        <end position="343"/>
    </location>
    <ligand>
        <name>GMP</name>
        <dbReference type="ChEBI" id="CHEBI:58115"/>
    </ligand>
</feature>
<dbReference type="eggNOG" id="COG1690">
    <property type="taxonomic scope" value="Bacteria"/>
</dbReference>
<accession>A0LLV2</accession>
<evidence type="ECO:0000256" key="1">
    <source>
        <dbReference type="ARBA" id="ARBA00008071"/>
    </source>
</evidence>
<gene>
    <name evidence="13" type="primary">rtcB</name>
    <name evidence="14" type="ordered locus">Sfum_2726</name>
</gene>
<dbReference type="FunCoup" id="A0LLV2">
    <property type="interactions" value="369"/>
</dbReference>
<comment type="catalytic activity">
    <reaction evidence="8">
        <text>a 3'-end 3'-phospho-ribonucleotide-RNA + a 5'-end dephospho-ribonucleoside-RNA + GTP = a ribonucleotidyl-ribonucleotide-RNA + GMP + diphosphate</text>
        <dbReference type="Rhea" id="RHEA:68076"/>
        <dbReference type="Rhea" id="RHEA-COMP:10463"/>
        <dbReference type="Rhea" id="RHEA-COMP:13936"/>
        <dbReference type="Rhea" id="RHEA-COMP:17355"/>
        <dbReference type="ChEBI" id="CHEBI:33019"/>
        <dbReference type="ChEBI" id="CHEBI:37565"/>
        <dbReference type="ChEBI" id="CHEBI:58115"/>
        <dbReference type="ChEBI" id="CHEBI:83062"/>
        <dbReference type="ChEBI" id="CHEBI:138284"/>
        <dbReference type="ChEBI" id="CHEBI:173118"/>
        <dbReference type="EC" id="6.5.1.8"/>
    </reaction>
</comment>
<dbReference type="InParanoid" id="A0LLV2"/>
<feature type="binding site" evidence="12">
    <location>
        <position position="213"/>
    </location>
    <ligand>
        <name>Mn(2+)</name>
        <dbReference type="ChEBI" id="CHEBI:29035"/>
        <label>1</label>
    </ligand>
</feature>
<dbReference type="GO" id="GO:0046872">
    <property type="term" value="F:metal ion binding"/>
    <property type="evidence" value="ECO:0007669"/>
    <property type="project" value="UniProtKB-UniRule"/>
</dbReference>
<feature type="active site" description="GMP-histidine intermediate" evidence="10">
    <location>
        <position position="416"/>
    </location>
</feature>
<dbReference type="GO" id="GO:0042245">
    <property type="term" value="P:RNA repair"/>
    <property type="evidence" value="ECO:0007669"/>
    <property type="project" value="UniProtKB-KW"/>
</dbReference>
<evidence type="ECO:0000256" key="10">
    <source>
        <dbReference type="PIRSR" id="PIRSR601233-1"/>
    </source>
</evidence>
<dbReference type="STRING" id="335543.Sfum_2726"/>
<dbReference type="GO" id="GO:0006396">
    <property type="term" value="P:RNA processing"/>
    <property type="evidence" value="ECO:0007669"/>
    <property type="project" value="InterPro"/>
</dbReference>
<evidence type="ECO:0000256" key="11">
    <source>
        <dbReference type="PIRSR" id="PIRSR601233-2"/>
    </source>
</evidence>
<dbReference type="InterPro" id="IPR036025">
    <property type="entry name" value="RtcB-like_sf"/>
</dbReference>
<dbReference type="RefSeq" id="WP_011699571.1">
    <property type="nucleotide sequence ID" value="NC_008554.1"/>
</dbReference>
<dbReference type="HOGENOM" id="CLU_022279_0_1_7"/>
<dbReference type="EMBL" id="CP000478">
    <property type="protein sequence ID" value="ABK18404.1"/>
    <property type="molecule type" value="Genomic_DNA"/>
</dbReference>
<keyword evidence="5" id="KW-0692">RNA repair</keyword>
<feature type="binding site" evidence="11">
    <location>
        <begin position="212"/>
        <end position="216"/>
    </location>
    <ligand>
        <name>GMP</name>
        <dbReference type="ChEBI" id="CHEBI:58115"/>
    </ligand>
</feature>
<dbReference type="GO" id="GO:0170057">
    <property type="term" value="F:RNA ligase (GTP) activity"/>
    <property type="evidence" value="ECO:0007669"/>
    <property type="project" value="UniProtKB-EC"/>
</dbReference>
<evidence type="ECO:0000256" key="4">
    <source>
        <dbReference type="ARBA" id="ARBA00022741"/>
    </source>
</evidence>
<comment type="similarity">
    <text evidence="1 13">Belongs to the RtcB family.</text>
</comment>
<comment type="subunit">
    <text evidence="13">Monomer.</text>
</comment>
<comment type="cofactor">
    <cofactor evidence="12 13">
        <name>Mn(2+)</name>
        <dbReference type="ChEBI" id="CHEBI:29035"/>
    </cofactor>
    <text evidence="12 13">Binds 2 manganese ions per subunit.</text>
</comment>
<evidence type="ECO:0000256" key="5">
    <source>
        <dbReference type="ARBA" id="ARBA00022800"/>
    </source>
</evidence>